<dbReference type="GO" id="GO:0003723">
    <property type="term" value="F:RNA binding"/>
    <property type="evidence" value="ECO:0007669"/>
    <property type="project" value="UniProtKB-UniRule"/>
</dbReference>
<dbReference type="InterPro" id="IPR020568">
    <property type="entry name" value="Ribosomal_Su5_D2-typ_SF"/>
</dbReference>
<keyword evidence="6 8" id="KW-0460">Magnesium</keyword>
<proteinExistence type="inferred from homology"/>
<dbReference type="PANTHER" id="PTHR11252:SF0">
    <property type="entry name" value="POLYRIBONUCLEOTIDE NUCLEOTIDYLTRANSFERASE 1, MITOCHONDRIAL"/>
    <property type="match status" value="1"/>
</dbReference>
<dbReference type="Pfam" id="PF03726">
    <property type="entry name" value="PNPase"/>
    <property type="match status" value="1"/>
</dbReference>
<gene>
    <name evidence="8 10" type="primary">pnp</name>
    <name evidence="10" type="ORF">DLSSTS7063_02007</name>
</gene>
<comment type="subcellular location">
    <subcellularLocation>
        <location evidence="8">Cytoplasm</location>
    </subcellularLocation>
</comment>
<dbReference type="SMART" id="SM00316">
    <property type="entry name" value="S1"/>
    <property type="match status" value="1"/>
</dbReference>
<dbReference type="NCBIfam" id="NF008805">
    <property type="entry name" value="PRK11824.1"/>
    <property type="match status" value="1"/>
</dbReference>
<dbReference type="SUPFAM" id="SSF54791">
    <property type="entry name" value="Eukaryotic type KH-domain (KH-domain type I)"/>
    <property type="match status" value="1"/>
</dbReference>
<evidence type="ECO:0000256" key="8">
    <source>
        <dbReference type="HAMAP-Rule" id="MF_01595"/>
    </source>
</evidence>
<dbReference type="InterPro" id="IPR027408">
    <property type="entry name" value="PNPase/RNase_PH_dom_sf"/>
</dbReference>
<dbReference type="CDD" id="cd11364">
    <property type="entry name" value="RNase_PH_PNPase_2"/>
    <property type="match status" value="1"/>
</dbReference>
<evidence type="ECO:0000256" key="5">
    <source>
        <dbReference type="ARBA" id="ARBA00022723"/>
    </source>
</evidence>
<keyword evidence="3 8" id="KW-0808">Transferase</keyword>
<dbReference type="InterPro" id="IPR036612">
    <property type="entry name" value="KH_dom_type_1_sf"/>
</dbReference>
<name>A0A564U3J9_9FIRM</name>
<dbReference type="AlphaFoldDB" id="A0A564U3J9"/>
<dbReference type="SMART" id="SM00322">
    <property type="entry name" value="KH"/>
    <property type="match status" value="1"/>
</dbReference>
<dbReference type="HAMAP" id="MF_01595">
    <property type="entry name" value="PNPase"/>
    <property type="match status" value="1"/>
</dbReference>
<dbReference type="Pfam" id="PF00575">
    <property type="entry name" value="S1"/>
    <property type="match status" value="1"/>
</dbReference>
<accession>A0A564U3J9</accession>
<evidence type="ECO:0000256" key="4">
    <source>
        <dbReference type="ARBA" id="ARBA00022695"/>
    </source>
</evidence>
<dbReference type="PANTHER" id="PTHR11252">
    <property type="entry name" value="POLYRIBONUCLEOTIDE NUCLEOTIDYLTRANSFERASE"/>
    <property type="match status" value="1"/>
</dbReference>
<keyword evidence="2 8" id="KW-0963">Cytoplasm</keyword>
<dbReference type="FunFam" id="3.30.230.70:FF:000001">
    <property type="entry name" value="Polyribonucleotide nucleotidyltransferase"/>
    <property type="match status" value="1"/>
</dbReference>
<evidence type="ECO:0000256" key="1">
    <source>
        <dbReference type="ARBA" id="ARBA00007404"/>
    </source>
</evidence>
<comment type="similarity">
    <text evidence="1 8">Belongs to the polyribonucleotide nucleotidyltransferase family.</text>
</comment>
<dbReference type="InterPro" id="IPR001247">
    <property type="entry name" value="ExoRNase_PH_dom1"/>
</dbReference>
<dbReference type="PROSITE" id="PS50084">
    <property type="entry name" value="KH_TYPE_1"/>
    <property type="match status" value="1"/>
</dbReference>
<keyword evidence="5 8" id="KW-0479">Metal-binding</keyword>
<dbReference type="Gene3D" id="2.40.50.140">
    <property type="entry name" value="Nucleic acid-binding proteins"/>
    <property type="match status" value="1"/>
</dbReference>
<dbReference type="SUPFAM" id="SSF54211">
    <property type="entry name" value="Ribosomal protein S5 domain 2-like"/>
    <property type="match status" value="2"/>
</dbReference>
<dbReference type="InterPro" id="IPR012340">
    <property type="entry name" value="NA-bd_OB-fold"/>
</dbReference>
<dbReference type="GO" id="GO:0004654">
    <property type="term" value="F:polyribonucleotide nucleotidyltransferase activity"/>
    <property type="evidence" value="ECO:0007669"/>
    <property type="project" value="UniProtKB-UniRule"/>
</dbReference>
<feature type="domain" description="S1 motif" evidence="9">
    <location>
        <begin position="623"/>
        <end position="691"/>
    </location>
</feature>
<dbReference type="EC" id="2.7.7.8" evidence="8"/>
<dbReference type="SUPFAM" id="SSF55666">
    <property type="entry name" value="Ribonuclease PH domain 2-like"/>
    <property type="match status" value="2"/>
</dbReference>
<evidence type="ECO:0000256" key="3">
    <source>
        <dbReference type="ARBA" id="ARBA00022679"/>
    </source>
</evidence>
<dbReference type="RefSeq" id="WP_144101006.1">
    <property type="nucleotide sequence ID" value="NZ_CABHNM010000046.1"/>
</dbReference>
<dbReference type="GO" id="GO:0000287">
    <property type="term" value="F:magnesium ion binding"/>
    <property type="evidence" value="ECO:0007669"/>
    <property type="project" value="UniProtKB-UniRule"/>
</dbReference>
<dbReference type="FunFam" id="3.30.230.70:FF:000002">
    <property type="entry name" value="Polyribonucleotide nucleotidyltransferase"/>
    <property type="match status" value="1"/>
</dbReference>
<dbReference type="InterPro" id="IPR036345">
    <property type="entry name" value="ExoRNase_PH_dom2_sf"/>
</dbReference>
<dbReference type="InterPro" id="IPR015847">
    <property type="entry name" value="ExoRNase_PH_dom2"/>
</dbReference>
<dbReference type="PIRSF" id="PIRSF005499">
    <property type="entry name" value="PNPase"/>
    <property type="match status" value="1"/>
</dbReference>
<feature type="binding site" evidence="8">
    <location>
        <position position="492"/>
    </location>
    <ligand>
        <name>Mg(2+)</name>
        <dbReference type="ChEBI" id="CHEBI:18420"/>
    </ligand>
</feature>
<dbReference type="CDD" id="cd02393">
    <property type="entry name" value="KH-I_PNPase"/>
    <property type="match status" value="1"/>
</dbReference>
<dbReference type="GO" id="GO:0006402">
    <property type="term" value="P:mRNA catabolic process"/>
    <property type="evidence" value="ECO:0007669"/>
    <property type="project" value="UniProtKB-UniRule"/>
</dbReference>
<evidence type="ECO:0000259" key="9">
    <source>
        <dbReference type="PROSITE" id="PS50126"/>
    </source>
</evidence>
<evidence type="ECO:0000256" key="2">
    <source>
        <dbReference type="ARBA" id="ARBA00022490"/>
    </source>
</evidence>
<dbReference type="InterPro" id="IPR012162">
    <property type="entry name" value="PNPase"/>
</dbReference>
<dbReference type="GO" id="GO:0000175">
    <property type="term" value="F:3'-5'-RNA exonuclease activity"/>
    <property type="evidence" value="ECO:0007669"/>
    <property type="project" value="TreeGrafter"/>
</dbReference>
<dbReference type="FunFam" id="2.40.50.140:FF:000189">
    <property type="entry name" value="Polyribonucleotide nucleotidyltransferase, putative"/>
    <property type="match status" value="1"/>
</dbReference>
<comment type="catalytic activity">
    <reaction evidence="8">
        <text>RNA(n+1) + phosphate = RNA(n) + a ribonucleoside 5'-diphosphate</text>
        <dbReference type="Rhea" id="RHEA:22096"/>
        <dbReference type="Rhea" id="RHEA-COMP:14527"/>
        <dbReference type="Rhea" id="RHEA-COMP:17342"/>
        <dbReference type="ChEBI" id="CHEBI:43474"/>
        <dbReference type="ChEBI" id="CHEBI:57930"/>
        <dbReference type="ChEBI" id="CHEBI:140395"/>
        <dbReference type="EC" id="2.7.7.8"/>
    </reaction>
</comment>
<feature type="binding site" evidence="8">
    <location>
        <position position="486"/>
    </location>
    <ligand>
        <name>Mg(2+)</name>
        <dbReference type="ChEBI" id="CHEBI:18420"/>
    </ligand>
</feature>
<comment type="function">
    <text evidence="8">Involved in mRNA degradation. Catalyzes the phosphorolysis of single-stranded polyribonucleotides processively in the 3'- to 5'-direction.</text>
</comment>
<dbReference type="Proteomes" id="UP000398619">
    <property type="component" value="Unassembled WGS sequence"/>
</dbReference>
<dbReference type="CDD" id="cd04472">
    <property type="entry name" value="S1_PNPase"/>
    <property type="match status" value="1"/>
</dbReference>
<comment type="cofactor">
    <cofactor evidence="8">
        <name>Mg(2+)</name>
        <dbReference type="ChEBI" id="CHEBI:18420"/>
    </cofactor>
</comment>
<dbReference type="GO" id="GO:0006396">
    <property type="term" value="P:RNA processing"/>
    <property type="evidence" value="ECO:0007669"/>
    <property type="project" value="InterPro"/>
</dbReference>
<keyword evidence="4 8" id="KW-0548">Nucleotidyltransferase</keyword>
<evidence type="ECO:0000313" key="11">
    <source>
        <dbReference type="Proteomes" id="UP000398619"/>
    </source>
</evidence>
<dbReference type="PROSITE" id="PS50126">
    <property type="entry name" value="S1"/>
    <property type="match status" value="1"/>
</dbReference>
<evidence type="ECO:0000256" key="6">
    <source>
        <dbReference type="ARBA" id="ARBA00022842"/>
    </source>
</evidence>
<evidence type="ECO:0000313" key="10">
    <source>
        <dbReference type="EMBL" id="VUX14020.1"/>
    </source>
</evidence>
<dbReference type="InterPro" id="IPR003029">
    <property type="entry name" value="S1_domain"/>
</dbReference>
<dbReference type="Pfam" id="PF03725">
    <property type="entry name" value="RNase_PH_C"/>
    <property type="match status" value="1"/>
</dbReference>
<sequence length="695" mass="76091">MYKTFEMELAGRTLRVDVGRVAKQANGAVLMHYGDTTVLCTATASEKPRDGIDFFPLSVEYNERMYAVGKIPGGFNKREGKASENAILTCRVIDRPMRPLFPKDYRNDVTLENLVLSVDQDCSPELTAMLGAAIATTISDIPFDGPISTTQVGLVDGEFVFNPTAAQKAVSDMALTVASTKEKVIMIEAGANEVPEQQMIDAIFAAHELNQKVIAFIDTIVAECGKPKHEYESCAVPEELFAAIKEIVTPEEMEVAVFSDDKQTREENIRAVTEKLEEAFAENEEWLAVLPEAVYQYQKKTVRKMILKDHKRPDGREIDQIRPLAAEVDLIPRVHGSAMFTRGQTQICNICTLAPLSEAQKLDGLDEAETVKRYMHHYNFPSYSVGETKPSRGPGRREIGHGALAERALLPVLPSEAEFPYAIRTVSETFESNGSTSQASVCASSMSLMSAGVPIKAAVAGISCGLVTGDTDDDYLVLTDIQGLEDFFGDMDFKVAGTHKGITAIQMDIKIHGLTRPIIEEAIAKTRKARLYIIDEVMNKAIDAPRAEVGEFAPKIIQMQIDPQKIGDVVGQRGKTINAIIEQTGVKIDITDDGAVSICGTDAKGMKEAQKMIHIIVTDFEAGQVLEGKVISIKDFGAFLEFAPGKEGMVHISKLSKERVNRVEDVLTLGDVVKVVCLGKDKMGRISFSMKDVAE</sequence>
<protein>
    <recommendedName>
        <fullName evidence="8">Polyribonucleotide nucleotidyltransferase</fullName>
        <ecNumber evidence="8">2.7.7.8</ecNumber>
    </recommendedName>
    <alternativeName>
        <fullName evidence="8">Polynucleotide phosphorylase</fullName>
        <shortName evidence="8">PNPase</shortName>
    </alternativeName>
</protein>
<dbReference type="CDD" id="cd11363">
    <property type="entry name" value="RNase_PH_PNPase_1"/>
    <property type="match status" value="1"/>
</dbReference>
<dbReference type="Gene3D" id="3.30.1370.10">
    <property type="entry name" value="K Homology domain, type 1"/>
    <property type="match status" value="1"/>
</dbReference>
<dbReference type="Gene3D" id="3.30.230.70">
    <property type="entry name" value="GHMP Kinase, N-terminal domain"/>
    <property type="match status" value="2"/>
</dbReference>
<reference evidence="10 11" key="1">
    <citation type="submission" date="2019-07" db="EMBL/GenBank/DDBJ databases">
        <authorList>
            <person name="Hibberd C M."/>
            <person name="Gehrig L. J."/>
            <person name="Chang H.-W."/>
            <person name="Venkatesh S."/>
        </authorList>
    </citation>
    <scope>NUCLEOTIDE SEQUENCE [LARGE SCALE GENOMIC DNA]</scope>
    <source>
        <strain evidence="10">Dorea_longicatena_SSTS_Bg7063</strain>
    </source>
</reference>
<dbReference type="EMBL" id="CABHNM010000046">
    <property type="protein sequence ID" value="VUX14020.1"/>
    <property type="molecule type" value="Genomic_DNA"/>
</dbReference>
<dbReference type="FunFam" id="3.30.1370.10:FF:000001">
    <property type="entry name" value="Polyribonucleotide nucleotidyltransferase"/>
    <property type="match status" value="1"/>
</dbReference>
<dbReference type="InterPro" id="IPR004087">
    <property type="entry name" value="KH_dom"/>
</dbReference>
<organism evidence="10 11">
    <name type="scientific">Dorea longicatena</name>
    <dbReference type="NCBI Taxonomy" id="88431"/>
    <lineage>
        <taxon>Bacteria</taxon>
        <taxon>Bacillati</taxon>
        <taxon>Bacillota</taxon>
        <taxon>Clostridia</taxon>
        <taxon>Lachnospirales</taxon>
        <taxon>Lachnospiraceae</taxon>
        <taxon>Dorea</taxon>
    </lineage>
</organism>
<dbReference type="Pfam" id="PF01138">
    <property type="entry name" value="RNase_PH"/>
    <property type="match status" value="2"/>
</dbReference>
<dbReference type="GO" id="GO:0005829">
    <property type="term" value="C:cytosol"/>
    <property type="evidence" value="ECO:0007669"/>
    <property type="project" value="TreeGrafter"/>
</dbReference>
<dbReference type="Pfam" id="PF00013">
    <property type="entry name" value="KH_1"/>
    <property type="match status" value="1"/>
</dbReference>
<keyword evidence="7 8" id="KW-0694">RNA-binding</keyword>
<dbReference type="InterPro" id="IPR004088">
    <property type="entry name" value="KH_dom_type_1"/>
</dbReference>
<evidence type="ECO:0000256" key="7">
    <source>
        <dbReference type="ARBA" id="ARBA00022884"/>
    </source>
</evidence>
<dbReference type="InterPro" id="IPR015848">
    <property type="entry name" value="PNPase_PH_RNA-bd_bac/org-type"/>
</dbReference>
<dbReference type="NCBIfam" id="TIGR03591">
    <property type="entry name" value="polynuc_phos"/>
    <property type="match status" value="1"/>
</dbReference>
<dbReference type="SUPFAM" id="SSF50249">
    <property type="entry name" value="Nucleic acid-binding proteins"/>
    <property type="match status" value="1"/>
</dbReference>